<accession>A0A397GHF6</accession>
<evidence type="ECO:0000313" key="2">
    <source>
        <dbReference type="Proteomes" id="UP000266861"/>
    </source>
</evidence>
<dbReference type="Proteomes" id="UP000266861">
    <property type="component" value="Unassembled WGS sequence"/>
</dbReference>
<gene>
    <name evidence="1" type="ORF">Glove_499g33</name>
</gene>
<comment type="caution">
    <text evidence="1">The sequence shown here is derived from an EMBL/GenBank/DDBJ whole genome shotgun (WGS) entry which is preliminary data.</text>
</comment>
<evidence type="ECO:0000313" key="1">
    <source>
        <dbReference type="EMBL" id="RHZ50405.1"/>
    </source>
</evidence>
<dbReference type="EMBL" id="PQFF01000432">
    <property type="protein sequence ID" value="RHZ50405.1"/>
    <property type="molecule type" value="Genomic_DNA"/>
</dbReference>
<keyword evidence="2" id="KW-1185">Reference proteome</keyword>
<sequence>MNFNPVDLKSRLPLLWRCDKGHEWIANLMKIKNHGSWCPGHEWYARLSNIKSGRWCPHCAGVILHTLEIAKQIAHSRNRKCLSIEYKNLETDLLWSFAKQIAFNQNGEYLSKKYINTRLKLLWKCANGHLWNASLWSIKIIVYSYCFKYKREQLCREIVTKYFDPPSENRRPNFLKTPKHSLGLKLDIYYPNYGFAIEVQGQQHEKYVKFFHSGDPNNLIKQQAQDQLKKELCKENWIVLKYV</sequence>
<protein>
    <recommendedName>
        <fullName evidence="3">Zinc-ribbon domain-containing protein</fullName>
    </recommendedName>
</protein>
<name>A0A397GHF6_9GLOM</name>
<proteinExistence type="predicted"/>
<reference evidence="1 2" key="1">
    <citation type="submission" date="2018-08" db="EMBL/GenBank/DDBJ databases">
        <title>Genome and evolution of the arbuscular mycorrhizal fungus Diversispora epigaea (formerly Glomus versiforme) and its bacterial endosymbionts.</title>
        <authorList>
            <person name="Sun X."/>
            <person name="Fei Z."/>
            <person name="Harrison M."/>
        </authorList>
    </citation>
    <scope>NUCLEOTIDE SEQUENCE [LARGE SCALE GENOMIC DNA]</scope>
    <source>
        <strain evidence="1 2">IT104</strain>
    </source>
</reference>
<evidence type="ECO:0008006" key="3">
    <source>
        <dbReference type="Google" id="ProtNLM"/>
    </source>
</evidence>
<dbReference type="OrthoDB" id="2310771at2759"/>
<organism evidence="1 2">
    <name type="scientific">Diversispora epigaea</name>
    <dbReference type="NCBI Taxonomy" id="1348612"/>
    <lineage>
        <taxon>Eukaryota</taxon>
        <taxon>Fungi</taxon>
        <taxon>Fungi incertae sedis</taxon>
        <taxon>Mucoromycota</taxon>
        <taxon>Glomeromycotina</taxon>
        <taxon>Glomeromycetes</taxon>
        <taxon>Diversisporales</taxon>
        <taxon>Diversisporaceae</taxon>
        <taxon>Diversispora</taxon>
    </lineage>
</organism>
<dbReference type="AlphaFoldDB" id="A0A397GHF6"/>